<dbReference type="GO" id="GO:0004190">
    <property type="term" value="F:aspartic-type endopeptidase activity"/>
    <property type="evidence" value="ECO:0007669"/>
    <property type="project" value="InterPro"/>
</dbReference>
<evidence type="ECO:0000313" key="5">
    <source>
        <dbReference type="Proteomes" id="UP000182360"/>
    </source>
</evidence>
<dbReference type="Proteomes" id="UP000182360">
    <property type="component" value="Unassembled WGS sequence"/>
</dbReference>
<gene>
    <name evidence="4" type="ORF">SAMN04487977_11512</name>
</gene>
<proteinExistence type="inferred from homology"/>
<evidence type="ECO:0000313" key="4">
    <source>
        <dbReference type="EMBL" id="SEQ89942.1"/>
    </source>
</evidence>
<feature type="domain" description="Prepilin type IV endopeptidase peptidase" evidence="3">
    <location>
        <begin position="8"/>
        <end position="111"/>
    </location>
</feature>
<evidence type="ECO:0000256" key="2">
    <source>
        <dbReference type="SAM" id="Phobius"/>
    </source>
</evidence>
<evidence type="ECO:0000256" key="1">
    <source>
        <dbReference type="ARBA" id="ARBA00005801"/>
    </source>
</evidence>
<dbReference type="PANTHER" id="PTHR30487">
    <property type="entry name" value="TYPE 4 PREPILIN-LIKE PROTEINS LEADER PEPTIDE-PROCESSING ENZYME"/>
    <property type="match status" value="1"/>
</dbReference>
<dbReference type="InterPro" id="IPR000045">
    <property type="entry name" value="Prepilin_IV_endopep_pep"/>
</dbReference>
<reference evidence="4 5" key="1">
    <citation type="submission" date="2016-10" db="EMBL/GenBank/DDBJ databases">
        <authorList>
            <person name="de Groot N.N."/>
        </authorList>
    </citation>
    <scope>NUCLEOTIDE SEQUENCE [LARGE SCALE GENOMIC DNA]</scope>
    <source>
        <strain evidence="4 5">B25</strain>
    </source>
</reference>
<feature type="transmembrane region" description="Helical" evidence="2">
    <location>
        <begin position="126"/>
        <end position="144"/>
    </location>
</feature>
<dbReference type="Pfam" id="PF01478">
    <property type="entry name" value="Peptidase_A24"/>
    <property type="match status" value="1"/>
</dbReference>
<keyword evidence="2" id="KW-0472">Membrane</keyword>
<dbReference type="GO" id="GO:0005886">
    <property type="term" value="C:plasma membrane"/>
    <property type="evidence" value="ECO:0007669"/>
    <property type="project" value="TreeGrafter"/>
</dbReference>
<dbReference type="EMBL" id="FOFU01000015">
    <property type="protein sequence ID" value="SEQ89942.1"/>
    <property type="molecule type" value="Genomic_DNA"/>
</dbReference>
<keyword evidence="5" id="KW-1185">Reference proteome</keyword>
<feature type="transmembrane region" description="Helical" evidence="2">
    <location>
        <begin position="52"/>
        <end position="72"/>
    </location>
</feature>
<protein>
    <submittedName>
        <fullName evidence="4">Type IV leader peptidase family protein</fullName>
    </submittedName>
</protein>
<keyword evidence="2" id="KW-0812">Transmembrane</keyword>
<name>A0A1H9JSZ1_9SPIR</name>
<dbReference type="InterPro" id="IPR050882">
    <property type="entry name" value="Prepilin_peptidase/N-MTase"/>
</dbReference>
<evidence type="ECO:0000259" key="3">
    <source>
        <dbReference type="Pfam" id="PF01478"/>
    </source>
</evidence>
<dbReference type="AlphaFoldDB" id="A0A1H9JSZ1"/>
<dbReference type="Gene3D" id="1.20.120.1220">
    <property type="match status" value="1"/>
</dbReference>
<dbReference type="PANTHER" id="PTHR30487:SF0">
    <property type="entry name" value="PREPILIN LEADER PEPTIDASE_N-METHYLTRANSFERASE-RELATED"/>
    <property type="match status" value="1"/>
</dbReference>
<organism evidence="4 5">
    <name type="scientific">Treponema bryantii</name>
    <dbReference type="NCBI Taxonomy" id="163"/>
    <lineage>
        <taxon>Bacteria</taxon>
        <taxon>Pseudomonadati</taxon>
        <taxon>Spirochaetota</taxon>
        <taxon>Spirochaetia</taxon>
        <taxon>Spirochaetales</taxon>
        <taxon>Treponemataceae</taxon>
        <taxon>Treponema</taxon>
    </lineage>
</organism>
<accession>A0A1H9JSZ1</accession>
<dbReference type="GO" id="GO:0006465">
    <property type="term" value="P:signal peptide processing"/>
    <property type="evidence" value="ECO:0007669"/>
    <property type="project" value="TreeGrafter"/>
</dbReference>
<feature type="transmembrane region" description="Helical" evidence="2">
    <location>
        <begin position="92"/>
        <end position="114"/>
    </location>
</feature>
<comment type="similarity">
    <text evidence="1">Belongs to the peptidase A24 family.</text>
</comment>
<dbReference type="RefSeq" id="WP_074645665.1">
    <property type="nucleotide sequence ID" value="NZ_FOFU01000015.1"/>
</dbReference>
<sequence>MYLKLILCVFIIVSLINSYLDLRTMHISIILNYIGIIACVVLYLLNSPKLFINNLMGSLILFFIFILVRLIAHKGLGWGDIHYSLFCGLVSGVPGFIFSALMASISGLIIFFIIKIRIGSKSIKQIRVPFIPMMFLGTCFGLVANKLFEKIW</sequence>
<keyword evidence="2" id="KW-1133">Transmembrane helix</keyword>
<feature type="transmembrane region" description="Helical" evidence="2">
    <location>
        <begin position="28"/>
        <end position="45"/>
    </location>
</feature>